<evidence type="ECO:0000256" key="1">
    <source>
        <dbReference type="SAM" id="MobiDB-lite"/>
    </source>
</evidence>
<reference evidence="2 3" key="1">
    <citation type="submission" date="2019-11" db="EMBL/GenBank/DDBJ databases">
        <title>Whole genome sequence of Oryza granulata.</title>
        <authorList>
            <person name="Li W."/>
        </authorList>
    </citation>
    <scope>NUCLEOTIDE SEQUENCE [LARGE SCALE GENOMIC DNA]</scope>
    <source>
        <strain evidence="3">cv. Menghai</strain>
        <tissue evidence="2">Leaf</tissue>
    </source>
</reference>
<keyword evidence="3" id="KW-1185">Reference proteome</keyword>
<evidence type="ECO:0000313" key="3">
    <source>
        <dbReference type="Proteomes" id="UP000479710"/>
    </source>
</evidence>
<dbReference type="AlphaFoldDB" id="A0A6G1CW71"/>
<feature type="region of interest" description="Disordered" evidence="1">
    <location>
        <begin position="27"/>
        <end position="62"/>
    </location>
</feature>
<sequence length="99" mass="11093">MPCRRWTACLPPQLTLRAPWTLRPSLLGRRAGRRRRATPLLRPGRGASPASREPPPSTAATSHRIPFFEGLHAQVGRRVKEGKKQIKAATFTCRLISKM</sequence>
<proteinExistence type="predicted"/>
<organism evidence="2 3">
    <name type="scientific">Oryza meyeriana var. granulata</name>
    <dbReference type="NCBI Taxonomy" id="110450"/>
    <lineage>
        <taxon>Eukaryota</taxon>
        <taxon>Viridiplantae</taxon>
        <taxon>Streptophyta</taxon>
        <taxon>Embryophyta</taxon>
        <taxon>Tracheophyta</taxon>
        <taxon>Spermatophyta</taxon>
        <taxon>Magnoliopsida</taxon>
        <taxon>Liliopsida</taxon>
        <taxon>Poales</taxon>
        <taxon>Poaceae</taxon>
        <taxon>BOP clade</taxon>
        <taxon>Oryzoideae</taxon>
        <taxon>Oryzeae</taxon>
        <taxon>Oryzinae</taxon>
        <taxon>Oryza</taxon>
        <taxon>Oryza meyeriana</taxon>
    </lineage>
</organism>
<protein>
    <submittedName>
        <fullName evidence="2">Uncharacterized protein</fullName>
    </submittedName>
</protein>
<dbReference type="Proteomes" id="UP000479710">
    <property type="component" value="Unassembled WGS sequence"/>
</dbReference>
<dbReference type="EMBL" id="SPHZ02000008">
    <property type="protein sequence ID" value="KAF0904845.1"/>
    <property type="molecule type" value="Genomic_DNA"/>
</dbReference>
<gene>
    <name evidence="2" type="ORF">E2562_037773</name>
</gene>
<accession>A0A6G1CW71</accession>
<comment type="caution">
    <text evidence="2">The sequence shown here is derived from an EMBL/GenBank/DDBJ whole genome shotgun (WGS) entry which is preliminary data.</text>
</comment>
<evidence type="ECO:0000313" key="2">
    <source>
        <dbReference type="EMBL" id="KAF0904845.1"/>
    </source>
</evidence>
<name>A0A6G1CW71_9ORYZ</name>